<gene>
    <name evidence="5" type="ORF">AM363_18860</name>
    <name evidence="6" type="ORF">KY227_004223</name>
</gene>
<sequence>MNSSVTVTYNPDIECLKKQLQSLANQVDFCTVVDNGSSNIDEIEAMLTYLHFDLVKLDKNYGLAYAQNYGIKLAIEKGALYLLLLDQDSILDNGFVNSLKSIYLKYNVGILGASFYDPHTNNVYPGTSYKGPFISRDKINEITDVTFVIASGSFFSKEAFQKIGCLKNELFVDYIDVEWSLRAKYLGYRVAMTNKATMSHTIGDARINILGRTISQHSALRRYYLVRNSFYMLRLKYVPGGYKLRELFLNVLRSAIALVLNKNKKDTAKKIMQGIADGVRGKYGSYYDR</sequence>
<reference evidence="5 7" key="1">
    <citation type="submission" date="2018-09" db="EMBL/GenBank/DDBJ databases">
        <title>Whole genome sequencing of Citrobacter freundii AR_0116.</title>
        <authorList>
            <person name="Conlan S."/>
            <person name="Thomas P.J."/>
            <person name="Mullikin J."/>
            <person name="Frank K.M."/>
            <person name="Segre J.A."/>
        </authorList>
    </citation>
    <scope>NUCLEOTIDE SEQUENCE [LARGE SCALE GENOMIC DNA]</scope>
    <source>
        <strain evidence="5 7">AR_0116</strain>
    </source>
</reference>
<dbReference type="InterPro" id="IPR006446">
    <property type="entry name" value="RhaTrfase"/>
</dbReference>
<protein>
    <submittedName>
        <fullName evidence="6">Glycosyltransferase family 2 protein</fullName>
    </submittedName>
</protein>
<dbReference type="EMBL" id="ABBJDF010000027">
    <property type="protein sequence ID" value="EHT9941093.1"/>
    <property type="molecule type" value="Genomic_DNA"/>
</dbReference>
<dbReference type="NCBIfam" id="TIGR01556">
    <property type="entry name" value="rhamnosyltran"/>
    <property type="match status" value="1"/>
</dbReference>
<proteinExistence type="inferred from homology"/>
<keyword evidence="2" id="KW-0328">Glycosyltransferase</keyword>
<dbReference type="InterPro" id="IPR029044">
    <property type="entry name" value="Nucleotide-diphossugar_trans"/>
</dbReference>
<dbReference type="CDD" id="cd02526">
    <property type="entry name" value="GT2_RfbF_like"/>
    <property type="match status" value="1"/>
</dbReference>
<evidence type="ECO:0000259" key="4">
    <source>
        <dbReference type="Pfam" id="PF00535"/>
    </source>
</evidence>
<dbReference type="EMBL" id="CP032184">
    <property type="protein sequence ID" value="AXZ48849.1"/>
    <property type="molecule type" value="Genomic_DNA"/>
</dbReference>
<dbReference type="AlphaFoldDB" id="A0AAD2SJ96"/>
<evidence type="ECO:0000256" key="3">
    <source>
        <dbReference type="ARBA" id="ARBA00022679"/>
    </source>
</evidence>
<evidence type="ECO:0000313" key="6">
    <source>
        <dbReference type="EMBL" id="EHT9941093.1"/>
    </source>
</evidence>
<dbReference type="PANTHER" id="PTHR43179">
    <property type="entry name" value="RHAMNOSYLTRANSFERASE WBBL"/>
    <property type="match status" value="1"/>
</dbReference>
<comment type="similarity">
    <text evidence="1">Belongs to the glycosyltransferase 2 family.</text>
</comment>
<dbReference type="Proteomes" id="UP000263627">
    <property type="component" value="Chromosome"/>
</dbReference>
<dbReference type="SUPFAM" id="SSF53448">
    <property type="entry name" value="Nucleotide-diphospho-sugar transferases"/>
    <property type="match status" value="1"/>
</dbReference>
<evidence type="ECO:0000256" key="1">
    <source>
        <dbReference type="ARBA" id="ARBA00006739"/>
    </source>
</evidence>
<dbReference type="InterPro" id="IPR001173">
    <property type="entry name" value="Glyco_trans_2-like"/>
</dbReference>
<evidence type="ECO:0000313" key="7">
    <source>
        <dbReference type="Proteomes" id="UP000263627"/>
    </source>
</evidence>
<feature type="domain" description="Glycosyltransferase 2-like" evidence="4">
    <location>
        <begin position="5"/>
        <end position="164"/>
    </location>
</feature>
<reference evidence="6" key="2">
    <citation type="submission" date="2021-07" db="EMBL/GenBank/DDBJ databases">
        <authorList>
            <consortium name="Clinical and Environmental Microbiology Branch: Whole genome sequencing antimicrobial resistance pathogens in the healthcare setting"/>
        </authorList>
    </citation>
    <scope>NUCLEOTIDE SEQUENCE</scope>
    <source>
        <strain evidence="6">2021DK-00049</strain>
    </source>
</reference>
<dbReference type="GO" id="GO:0016757">
    <property type="term" value="F:glycosyltransferase activity"/>
    <property type="evidence" value="ECO:0007669"/>
    <property type="project" value="UniProtKB-KW"/>
</dbReference>
<dbReference type="Pfam" id="PF00535">
    <property type="entry name" value="Glycos_transf_2"/>
    <property type="match status" value="1"/>
</dbReference>
<dbReference type="Gene3D" id="3.90.550.10">
    <property type="entry name" value="Spore Coat Polysaccharide Biosynthesis Protein SpsA, Chain A"/>
    <property type="match status" value="1"/>
</dbReference>
<evidence type="ECO:0000256" key="2">
    <source>
        <dbReference type="ARBA" id="ARBA00022676"/>
    </source>
</evidence>
<organism evidence="6">
    <name type="scientific">Citrobacter freundii</name>
    <dbReference type="NCBI Taxonomy" id="546"/>
    <lineage>
        <taxon>Bacteria</taxon>
        <taxon>Pseudomonadati</taxon>
        <taxon>Pseudomonadota</taxon>
        <taxon>Gammaproteobacteria</taxon>
        <taxon>Enterobacterales</taxon>
        <taxon>Enterobacteriaceae</taxon>
        <taxon>Citrobacter</taxon>
        <taxon>Citrobacter freundii complex</taxon>
    </lineage>
</organism>
<accession>A0AAD2SJ96</accession>
<dbReference type="PANTHER" id="PTHR43179:SF12">
    <property type="entry name" value="GALACTOFURANOSYLTRANSFERASE GLFT2"/>
    <property type="match status" value="1"/>
</dbReference>
<keyword evidence="3" id="KW-0808">Transferase</keyword>
<name>A0AAD2SJ96_CITFR</name>
<evidence type="ECO:0000313" key="5">
    <source>
        <dbReference type="EMBL" id="AXZ48849.1"/>
    </source>
</evidence>